<protein>
    <submittedName>
        <fullName evidence="4">Protein ROOT INITIATION DEFECTIVE 3</fullName>
    </submittedName>
</protein>
<keyword evidence="5" id="KW-1185">Reference proteome</keyword>
<dbReference type="GO" id="GO:0006364">
    <property type="term" value="P:rRNA processing"/>
    <property type="evidence" value="ECO:0007669"/>
    <property type="project" value="TreeGrafter"/>
</dbReference>
<name>A0A6A1VZ54_9ROSI</name>
<feature type="repeat" description="WD" evidence="3">
    <location>
        <begin position="319"/>
        <end position="349"/>
    </location>
</feature>
<dbReference type="InterPro" id="IPR019775">
    <property type="entry name" value="WD40_repeat_CS"/>
</dbReference>
<dbReference type="GO" id="GO:0120330">
    <property type="term" value="C:rixosome complex"/>
    <property type="evidence" value="ECO:0007669"/>
    <property type="project" value="TreeGrafter"/>
</dbReference>
<dbReference type="InterPro" id="IPR045227">
    <property type="entry name" value="WDR18/Ipi3/RID3"/>
</dbReference>
<reference evidence="4 5" key="1">
    <citation type="journal article" date="2019" name="Plant Biotechnol. J.">
        <title>The red bayberry genome and genetic basis of sex determination.</title>
        <authorList>
            <person name="Jia H.M."/>
            <person name="Jia H.J."/>
            <person name="Cai Q.L."/>
            <person name="Wang Y."/>
            <person name="Zhao H.B."/>
            <person name="Yang W.F."/>
            <person name="Wang G.Y."/>
            <person name="Li Y.H."/>
            <person name="Zhan D.L."/>
            <person name="Shen Y.T."/>
            <person name="Niu Q.F."/>
            <person name="Chang L."/>
            <person name="Qiu J."/>
            <person name="Zhao L."/>
            <person name="Xie H.B."/>
            <person name="Fu W.Y."/>
            <person name="Jin J."/>
            <person name="Li X.W."/>
            <person name="Jiao Y."/>
            <person name="Zhou C.C."/>
            <person name="Tu T."/>
            <person name="Chai C.Y."/>
            <person name="Gao J.L."/>
            <person name="Fan L.J."/>
            <person name="van de Weg E."/>
            <person name="Wang J.Y."/>
            <person name="Gao Z.S."/>
        </authorList>
    </citation>
    <scope>NUCLEOTIDE SEQUENCE [LARGE SCALE GENOMIC DNA]</scope>
    <source>
        <tissue evidence="4">Leaves</tissue>
    </source>
</reference>
<accession>A0A6A1VZ54</accession>
<comment type="caution">
    <text evidence="4">The sequence shown here is derived from an EMBL/GenBank/DDBJ whole genome shotgun (WGS) entry which is preliminary data.</text>
</comment>
<dbReference type="OrthoDB" id="756370at2759"/>
<dbReference type="InterPro" id="IPR001680">
    <property type="entry name" value="WD40_rpt"/>
</dbReference>
<dbReference type="GO" id="GO:0006261">
    <property type="term" value="P:DNA-templated DNA replication"/>
    <property type="evidence" value="ECO:0007669"/>
    <property type="project" value="TreeGrafter"/>
</dbReference>
<organism evidence="4 5">
    <name type="scientific">Morella rubra</name>
    <name type="common">Chinese bayberry</name>
    <dbReference type="NCBI Taxonomy" id="262757"/>
    <lineage>
        <taxon>Eukaryota</taxon>
        <taxon>Viridiplantae</taxon>
        <taxon>Streptophyta</taxon>
        <taxon>Embryophyta</taxon>
        <taxon>Tracheophyta</taxon>
        <taxon>Spermatophyta</taxon>
        <taxon>Magnoliopsida</taxon>
        <taxon>eudicotyledons</taxon>
        <taxon>Gunneridae</taxon>
        <taxon>Pentapetalae</taxon>
        <taxon>rosids</taxon>
        <taxon>fabids</taxon>
        <taxon>Fagales</taxon>
        <taxon>Myricaceae</taxon>
        <taxon>Morella</taxon>
    </lineage>
</organism>
<dbReference type="AlphaFoldDB" id="A0A6A1VZ54"/>
<dbReference type="Gene3D" id="2.130.10.10">
    <property type="entry name" value="YVTN repeat-like/Quinoprotein amine dehydrogenase"/>
    <property type="match status" value="2"/>
</dbReference>
<dbReference type="Pfam" id="PF00400">
    <property type="entry name" value="WD40"/>
    <property type="match status" value="4"/>
</dbReference>
<dbReference type="PANTHER" id="PTHR18763">
    <property type="entry name" value="WD-REPEAT PROTEIN 18"/>
    <property type="match status" value="1"/>
</dbReference>
<dbReference type="SUPFAM" id="SSF50978">
    <property type="entry name" value="WD40 repeat-like"/>
    <property type="match status" value="1"/>
</dbReference>
<keyword evidence="2" id="KW-0677">Repeat</keyword>
<dbReference type="SMART" id="SM00320">
    <property type="entry name" value="WD40"/>
    <property type="match status" value="5"/>
</dbReference>
<dbReference type="InterPro" id="IPR036322">
    <property type="entry name" value="WD40_repeat_dom_sf"/>
</dbReference>
<dbReference type="InterPro" id="IPR015943">
    <property type="entry name" value="WD40/YVTN_repeat-like_dom_sf"/>
</dbReference>
<dbReference type="PROSITE" id="PS50082">
    <property type="entry name" value="WD_REPEATS_2"/>
    <property type="match status" value="3"/>
</dbReference>
<dbReference type="EMBL" id="RXIC02000022">
    <property type="protein sequence ID" value="KAB1217336.1"/>
    <property type="molecule type" value="Genomic_DNA"/>
</dbReference>
<feature type="repeat" description="WD" evidence="3">
    <location>
        <begin position="224"/>
        <end position="267"/>
    </location>
</feature>
<evidence type="ECO:0000313" key="5">
    <source>
        <dbReference type="Proteomes" id="UP000516437"/>
    </source>
</evidence>
<dbReference type="PANTHER" id="PTHR18763:SF4">
    <property type="entry name" value="PROTEIN ROOT INITIATION DEFECTIVE 3-LIKE"/>
    <property type="match status" value="1"/>
</dbReference>
<proteinExistence type="predicted"/>
<evidence type="ECO:0000256" key="1">
    <source>
        <dbReference type="ARBA" id="ARBA00022574"/>
    </source>
</evidence>
<dbReference type="PRINTS" id="PR00320">
    <property type="entry name" value="GPROTEINBRPT"/>
</dbReference>
<keyword evidence="1 3" id="KW-0853">WD repeat</keyword>
<feature type="repeat" description="WD" evidence="3">
    <location>
        <begin position="172"/>
        <end position="203"/>
    </location>
</feature>
<evidence type="ECO:0000256" key="2">
    <source>
        <dbReference type="ARBA" id="ARBA00022737"/>
    </source>
</evidence>
<dbReference type="PROSITE" id="PS00678">
    <property type="entry name" value="WD_REPEATS_1"/>
    <property type="match status" value="1"/>
</dbReference>
<evidence type="ECO:0000313" key="4">
    <source>
        <dbReference type="EMBL" id="KAB1217336.1"/>
    </source>
</evidence>
<evidence type="ECO:0000256" key="3">
    <source>
        <dbReference type="PROSITE-ProRule" id="PRU00221"/>
    </source>
</evidence>
<dbReference type="GO" id="GO:0005656">
    <property type="term" value="C:nuclear pre-replicative complex"/>
    <property type="evidence" value="ECO:0007669"/>
    <property type="project" value="TreeGrafter"/>
</dbReference>
<sequence>MAKAGEALVVCSDKGMAVGITVWDIDTGVHLLHIPTCASPCHGLLCLREQFLVASQIHRHGSVGGGAIFMWALNKESPSVSLKFSVLQPQSALRSYPVEAIGPLSCTKDGIYLAGGALSGNVYLWEVSKLCIRFPVKKCSLPRRSSQQPVSYDVFPHMDSELTANGRLLKTWHAHPKSLSCLLFSNDGSLLISGSVDGMIGIWCVISLLDMEDSGSLPSLLHYSTNHTSPITGLLTISGSSSSVLVSSSLDGTCKVWDLVTGRLIESHVYPLAITAIVLHPDEQILFCGSGDGRIFVNRIDIGPLKDSFFFAEDQPVELKGQNGAITALTFSNSGLISASEDCTICLWDAVNWVIIWRFNHQKGAVTNMAVIPQTALLSVSNHQRVLNRLHFSVLDKYPEPADSSGGMITFLSLCPTFKENRTSFDFRSTDSMTKHISNLEKEGTLTTMQMKVESSTANRMCAARMTKHIMEMNRHLQSRLLDLMQCRLFWPPEIDSPISRKRRKLLVASSLLQGEEEPQSSL</sequence>
<dbReference type="InterPro" id="IPR020472">
    <property type="entry name" value="WD40_PAC1"/>
</dbReference>
<dbReference type="PROSITE" id="PS50294">
    <property type="entry name" value="WD_REPEATS_REGION"/>
    <property type="match status" value="1"/>
</dbReference>
<gene>
    <name evidence="4" type="ORF">CJ030_MR4G020985</name>
</gene>
<dbReference type="Proteomes" id="UP000516437">
    <property type="component" value="Chromosome 4"/>
</dbReference>